<reference evidence="1 2" key="1">
    <citation type="submission" date="2018-05" db="EMBL/GenBank/DDBJ databases">
        <title>Complete genome sequence of Megasphaera sp. AJH120T, isolated from the ceca of a chicken.</title>
        <authorList>
            <person name="Maki J."/>
            <person name="Looft T."/>
        </authorList>
    </citation>
    <scope>NUCLEOTIDE SEQUENCE [LARGE SCALE GENOMIC DNA]</scope>
    <source>
        <strain evidence="1 2">AJH120</strain>
    </source>
</reference>
<gene>
    <name evidence="1" type="ORF">DKB62_09880</name>
</gene>
<accession>A0A346B155</accession>
<dbReference type="RefSeq" id="WP_107196340.1">
    <property type="nucleotide sequence ID" value="NZ_CP029462.1"/>
</dbReference>
<dbReference type="KEGG" id="meg:DKB62_09880"/>
<evidence type="ECO:0000313" key="2">
    <source>
        <dbReference type="Proteomes" id="UP000254337"/>
    </source>
</evidence>
<keyword evidence="2" id="KW-1185">Reference proteome</keyword>
<evidence type="ECO:0000313" key="1">
    <source>
        <dbReference type="EMBL" id="AXL21848.1"/>
    </source>
</evidence>
<proteinExistence type="predicted"/>
<dbReference type="OrthoDB" id="1094072at2"/>
<dbReference type="Proteomes" id="UP000254337">
    <property type="component" value="Chromosome"/>
</dbReference>
<sequence>MKWIRPQDELPRRYERVLLYIEEYGIVTGCYNGNGVWTPDNLGIVDETASYWAPLPPLPKEDD</sequence>
<organism evidence="1 2">
    <name type="scientific">Megasphaera stantonii</name>
    <dbReference type="NCBI Taxonomy" id="2144175"/>
    <lineage>
        <taxon>Bacteria</taxon>
        <taxon>Bacillati</taxon>
        <taxon>Bacillota</taxon>
        <taxon>Negativicutes</taxon>
        <taxon>Veillonellales</taxon>
        <taxon>Veillonellaceae</taxon>
        <taxon>Megasphaera</taxon>
    </lineage>
</organism>
<evidence type="ECO:0008006" key="3">
    <source>
        <dbReference type="Google" id="ProtNLM"/>
    </source>
</evidence>
<name>A0A346B155_9FIRM</name>
<protein>
    <recommendedName>
        <fullName evidence="3">DUF551 domain-containing protein</fullName>
    </recommendedName>
</protein>
<dbReference type="AlphaFoldDB" id="A0A346B155"/>
<dbReference type="EMBL" id="CP029462">
    <property type="protein sequence ID" value="AXL21848.1"/>
    <property type="molecule type" value="Genomic_DNA"/>
</dbReference>